<accession>A0A9N7TUK6</accession>
<name>A0A9N7TUK6_PLEPL</name>
<keyword evidence="2" id="KW-1185">Reference proteome</keyword>
<sequence length="115" mass="12442">MQTVELAVALTPMKAKWKGRDVAGEYASTTGTCRTGGKEELGSVRAPKLVASFPLRAPLLAKRVMKPTEGYVAGAVLNTLEDRAVRQHPSEDTVYTVYKDCFLSALTAFFSTITS</sequence>
<evidence type="ECO:0000313" key="1">
    <source>
        <dbReference type="EMBL" id="CAB1419064.1"/>
    </source>
</evidence>
<reference evidence="1" key="1">
    <citation type="submission" date="2020-03" db="EMBL/GenBank/DDBJ databases">
        <authorList>
            <person name="Weist P."/>
        </authorList>
    </citation>
    <scope>NUCLEOTIDE SEQUENCE</scope>
</reference>
<dbReference type="AlphaFoldDB" id="A0A9N7TUK6"/>
<gene>
    <name evidence="1" type="ORF">PLEPLA_LOCUS6892</name>
</gene>
<proteinExistence type="predicted"/>
<organism evidence="1 2">
    <name type="scientific">Pleuronectes platessa</name>
    <name type="common">European plaice</name>
    <dbReference type="NCBI Taxonomy" id="8262"/>
    <lineage>
        <taxon>Eukaryota</taxon>
        <taxon>Metazoa</taxon>
        <taxon>Chordata</taxon>
        <taxon>Craniata</taxon>
        <taxon>Vertebrata</taxon>
        <taxon>Euteleostomi</taxon>
        <taxon>Actinopterygii</taxon>
        <taxon>Neopterygii</taxon>
        <taxon>Teleostei</taxon>
        <taxon>Neoteleostei</taxon>
        <taxon>Acanthomorphata</taxon>
        <taxon>Carangaria</taxon>
        <taxon>Pleuronectiformes</taxon>
        <taxon>Pleuronectoidei</taxon>
        <taxon>Pleuronectidae</taxon>
        <taxon>Pleuronectes</taxon>
    </lineage>
</organism>
<dbReference type="Proteomes" id="UP001153269">
    <property type="component" value="Unassembled WGS sequence"/>
</dbReference>
<dbReference type="EMBL" id="CADEAL010000361">
    <property type="protein sequence ID" value="CAB1419064.1"/>
    <property type="molecule type" value="Genomic_DNA"/>
</dbReference>
<evidence type="ECO:0000313" key="2">
    <source>
        <dbReference type="Proteomes" id="UP001153269"/>
    </source>
</evidence>
<protein>
    <submittedName>
        <fullName evidence="1">Uncharacterized protein</fullName>
    </submittedName>
</protein>
<comment type="caution">
    <text evidence="1">The sequence shown here is derived from an EMBL/GenBank/DDBJ whole genome shotgun (WGS) entry which is preliminary data.</text>
</comment>